<sequence>MTGFFYLTKSYWFEFAATDHDGRTRERSKRAVAVGRAVALGFRATVTDGERAASNRRVDGAPAGRLARCRDA</sequence>
<dbReference type="Proteomes" id="UP000001812">
    <property type="component" value="Chromosome I"/>
</dbReference>
<dbReference type="RefSeq" id="WP_004525954.1">
    <property type="nucleotide sequence ID" value="NZ_CM000832.1"/>
</dbReference>
<gene>
    <name evidence="1" type="ORF">BURPS1710A_0640</name>
</gene>
<evidence type="ECO:0000313" key="1">
    <source>
        <dbReference type="EMBL" id="EET10093.1"/>
    </source>
</evidence>
<dbReference type="AlphaFoldDB" id="A0A0E1WA68"/>
<protein>
    <submittedName>
        <fullName evidence="1">Uncharacterized protein</fullName>
    </submittedName>
</protein>
<accession>A0A0E1WA68</accession>
<dbReference type="HOGENOM" id="CLU_2714667_0_0_4"/>
<reference evidence="1" key="1">
    <citation type="submission" date="2009-05" db="EMBL/GenBank/DDBJ databases">
        <authorList>
            <person name="Harkins D.M."/>
            <person name="DeShazer D."/>
            <person name="Woods D.E."/>
            <person name="Brinkac L.M."/>
            <person name="Brown K.A."/>
            <person name="Hung G.C."/>
            <person name="Tuanyok A."/>
            <person name="Zhang B."/>
            <person name="Nierman W.C."/>
        </authorList>
    </citation>
    <scope>NUCLEOTIDE SEQUENCE [LARGE SCALE GENOMIC DNA]</scope>
    <source>
        <strain evidence="1">1710a</strain>
    </source>
</reference>
<dbReference type="EMBL" id="CM000832">
    <property type="protein sequence ID" value="EET10093.1"/>
    <property type="molecule type" value="Genomic_DNA"/>
</dbReference>
<proteinExistence type="predicted"/>
<organism evidence="1">
    <name type="scientific">Burkholderia pseudomallei 1710a</name>
    <dbReference type="NCBI Taxonomy" id="320371"/>
    <lineage>
        <taxon>Bacteria</taxon>
        <taxon>Pseudomonadati</taxon>
        <taxon>Pseudomonadota</taxon>
        <taxon>Betaproteobacteria</taxon>
        <taxon>Burkholderiales</taxon>
        <taxon>Burkholderiaceae</taxon>
        <taxon>Burkholderia</taxon>
        <taxon>pseudomallei group</taxon>
    </lineage>
</organism>
<dbReference type="GeneID" id="93058864"/>
<name>A0A0E1WA68_BURPE</name>